<dbReference type="GO" id="GO:0000139">
    <property type="term" value="C:Golgi membrane"/>
    <property type="evidence" value="ECO:0007669"/>
    <property type="project" value="UniProtKB-SubCell"/>
</dbReference>
<evidence type="ECO:0000256" key="4">
    <source>
        <dbReference type="ARBA" id="ARBA00022679"/>
    </source>
</evidence>
<dbReference type="InterPro" id="IPR002659">
    <property type="entry name" value="Glyco_trans_31"/>
</dbReference>
<evidence type="ECO:0000256" key="3">
    <source>
        <dbReference type="ARBA" id="ARBA00022676"/>
    </source>
</evidence>
<accession>A0A6P4E0X4</accession>
<protein>
    <recommendedName>
        <fullName evidence="11">Hexosyltransferase</fullName>
        <ecNumber evidence="11">2.4.1.-</ecNumber>
    </recommendedName>
</protein>
<keyword evidence="10" id="KW-0325">Glycoprotein</keyword>
<evidence type="ECO:0000256" key="10">
    <source>
        <dbReference type="ARBA" id="ARBA00023180"/>
    </source>
</evidence>
<keyword evidence="4" id="KW-0808">Transferase</keyword>
<dbReference type="GeneID" id="108039115"/>
<keyword evidence="5" id="KW-0812">Transmembrane</keyword>
<dbReference type="FunFam" id="3.90.550.50:FF:000001">
    <property type="entry name" value="Hexosyltransferase"/>
    <property type="match status" value="1"/>
</dbReference>
<comment type="subcellular location">
    <subcellularLocation>
        <location evidence="1 11">Golgi apparatus membrane</location>
        <topology evidence="1 11">Single-pass type II membrane protein</topology>
    </subcellularLocation>
</comment>
<evidence type="ECO:0000256" key="2">
    <source>
        <dbReference type="ARBA" id="ARBA00008661"/>
    </source>
</evidence>
<keyword evidence="6" id="KW-0735">Signal-anchor</keyword>
<proteinExistence type="inferred from homology"/>
<sequence length="406" mass="47377">MIIRQATRKLRGWNFPFRKSKSRLFQVLRCFLLFLLIDGIINGYRFRNYYYRLALIPDWPADSLDLRDYIWPMDDTDIIIPRGFCEEKTFLLIVIESSVNNFLRRQDIRETWGNTSSFNYPVFNKLHEHLRGSYYPPLKSRIQHYAEFLTGEDDVLRASVRVVFITGRSKDVQYSRPLQMEADRHNDIIQEGFIDSYNNLTLKSVMALKHLNNMCSKTTAYVFKADDDTFVNVPNVVHILLGGTVPVYKVSKKNPIGHQSRLTATSGLMVGRKRDGEKPIKDMNTKFYMPAYIFPNTTFPDCLSGGGYLMSMDVVQRLYVAAIRTKIVHMEDVYVTGLCAQRARVIPAHNSLFRIFPSRNLCTYKDTITLQLPQGVSMHMVWDFVLNYRIKCPLNLKQIYKFEDYE</sequence>
<dbReference type="GO" id="GO:0016758">
    <property type="term" value="F:hexosyltransferase activity"/>
    <property type="evidence" value="ECO:0007669"/>
    <property type="project" value="InterPro"/>
</dbReference>
<dbReference type="Gene3D" id="3.90.550.50">
    <property type="match status" value="1"/>
</dbReference>
<reference evidence="12" key="1">
    <citation type="submission" date="2025-08" db="UniProtKB">
        <authorList>
            <consortium name="RefSeq"/>
        </authorList>
    </citation>
    <scope>IDENTIFICATION</scope>
</reference>
<evidence type="ECO:0000256" key="11">
    <source>
        <dbReference type="RuleBase" id="RU363063"/>
    </source>
</evidence>
<gene>
    <name evidence="12" type="primary">LOC108039115</name>
</gene>
<organism evidence="12">
    <name type="scientific">Drosophila rhopaloa</name>
    <name type="common">Fruit fly</name>
    <dbReference type="NCBI Taxonomy" id="1041015"/>
    <lineage>
        <taxon>Eukaryota</taxon>
        <taxon>Metazoa</taxon>
        <taxon>Ecdysozoa</taxon>
        <taxon>Arthropoda</taxon>
        <taxon>Hexapoda</taxon>
        <taxon>Insecta</taxon>
        <taxon>Pterygota</taxon>
        <taxon>Neoptera</taxon>
        <taxon>Endopterygota</taxon>
        <taxon>Diptera</taxon>
        <taxon>Brachycera</taxon>
        <taxon>Muscomorpha</taxon>
        <taxon>Ephydroidea</taxon>
        <taxon>Drosophilidae</taxon>
        <taxon>Drosophila</taxon>
        <taxon>Sophophora</taxon>
    </lineage>
</organism>
<dbReference type="Pfam" id="PF01762">
    <property type="entry name" value="Galactosyl_T"/>
    <property type="match status" value="1"/>
</dbReference>
<dbReference type="PANTHER" id="PTHR11214:SF314">
    <property type="entry name" value="HEXOSYLTRANSFERASE"/>
    <property type="match status" value="1"/>
</dbReference>
<evidence type="ECO:0000256" key="1">
    <source>
        <dbReference type="ARBA" id="ARBA00004323"/>
    </source>
</evidence>
<dbReference type="PANTHER" id="PTHR11214">
    <property type="entry name" value="BETA-1,3-N-ACETYLGLUCOSAMINYLTRANSFERASE"/>
    <property type="match status" value="1"/>
</dbReference>
<evidence type="ECO:0000256" key="9">
    <source>
        <dbReference type="ARBA" id="ARBA00023136"/>
    </source>
</evidence>
<keyword evidence="9" id="KW-0472">Membrane</keyword>
<comment type="similarity">
    <text evidence="2 11">Belongs to the glycosyltransferase 31 family.</text>
</comment>
<dbReference type="RefSeq" id="XP_016971527.2">
    <property type="nucleotide sequence ID" value="XM_017116038.2"/>
</dbReference>
<name>A0A6P4E0X4_DRORH</name>
<evidence type="ECO:0000313" key="12">
    <source>
        <dbReference type="RefSeq" id="XP_016971527.1"/>
    </source>
</evidence>
<dbReference type="AlphaFoldDB" id="A0A6P4E0X4"/>
<evidence type="ECO:0000256" key="8">
    <source>
        <dbReference type="ARBA" id="ARBA00023034"/>
    </source>
</evidence>
<keyword evidence="8 11" id="KW-0333">Golgi apparatus</keyword>
<evidence type="ECO:0000256" key="6">
    <source>
        <dbReference type="ARBA" id="ARBA00022968"/>
    </source>
</evidence>
<dbReference type="EC" id="2.4.1.-" evidence="11"/>
<evidence type="ECO:0000256" key="7">
    <source>
        <dbReference type="ARBA" id="ARBA00022989"/>
    </source>
</evidence>
<dbReference type="RefSeq" id="XP_016971527.1">
    <property type="nucleotide sequence ID" value="XM_017116038.1"/>
</dbReference>
<dbReference type="OrthoDB" id="5512589at2759"/>
<dbReference type="GO" id="GO:0006493">
    <property type="term" value="P:protein O-linked glycosylation"/>
    <property type="evidence" value="ECO:0007669"/>
    <property type="project" value="TreeGrafter"/>
</dbReference>
<keyword evidence="3 11" id="KW-0328">Glycosyltransferase</keyword>
<evidence type="ECO:0000256" key="5">
    <source>
        <dbReference type="ARBA" id="ARBA00022692"/>
    </source>
</evidence>
<keyword evidence="7" id="KW-1133">Transmembrane helix</keyword>